<evidence type="ECO:0000256" key="2">
    <source>
        <dbReference type="SAM" id="MobiDB-lite"/>
    </source>
</evidence>
<dbReference type="InterPro" id="IPR016989">
    <property type="entry name" value="Atp1_alphaprobac"/>
</dbReference>
<comment type="function">
    <text evidence="1">A possible function for this protein is to guide the assembly of the membrane sector of the ATPase enzyme complex.</text>
</comment>
<keyword evidence="1" id="KW-0813">Transport</keyword>
<proteinExistence type="inferred from homology"/>
<sequence length="116" mass="12172">MANEPDPDRLRALEAKLAGKKGAKVEPAGTGKDFSQAEVAWRMVLELTSGIMIGGSIGYGLDYLAGTKPILLIVFILFGFAAGIRTVIGTARDMQERQMRAASAQTKADGSAGTEG</sequence>
<comment type="similarity">
    <text evidence="1">Belongs to the bacterial AtpI family.</text>
</comment>
<reference evidence="4" key="1">
    <citation type="submission" date="2024-02" db="EMBL/GenBank/DDBJ databases">
        <title>Genome sequences of strain Gemmobacter sp. JM10B15.</title>
        <authorList>
            <person name="Zhang M."/>
        </authorList>
    </citation>
    <scope>NUCLEOTIDE SEQUENCE</scope>
    <source>
        <strain evidence="4">JM10B15</strain>
    </source>
</reference>
<feature type="region of interest" description="Disordered" evidence="2">
    <location>
        <begin position="95"/>
        <end position="116"/>
    </location>
</feature>
<gene>
    <name evidence="4" type="ORF">V6590_08500</name>
</gene>
<keyword evidence="3" id="KW-0812">Transmembrane</keyword>
<feature type="transmembrane region" description="Helical" evidence="3">
    <location>
        <begin position="70"/>
        <end position="91"/>
    </location>
</feature>
<dbReference type="PIRSF" id="PIRSF032126">
    <property type="entry name" value="F0F1_ATP_synthase_subunit_I"/>
    <property type="match status" value="1"/>
</dbReference>
<dbReference type="InterPro" id="IPR032820">
    <property type="entry name" value="ATPase_put"/>
</dbReference>
<accession>A0ABU8BVC4</accession>
<evidence type="ECO:0000256" key="3">
    <source>
        <dbReference type="SAM" id="Phobius"/>
    </source>
</evidence>
<dbReference type="RefSeq" id="WP_335421910.1">
    <property type="nucleotide sequence ID" value="NZ_JBALHR010000004.1"/>
</dbReference>
<dbReference type="EMBL" id="JBALHR010000004">
    <property type="protein sequence ID" value="MEH7828188.1"/>
    <property type="molecule type" value="Genomic_DNA"/>
</dbReference>
<keyword evidence="3" id="KW-1133">Transmembrane helix</keyword>
<dbReference type="Proteomes" id="UP001431963">
    <property type="component" value="Unassembled WGS sequence"/>
</dbReference>
<keyword evidence="1" id="KW-0406">Ion transport</keyword>
<dbReference type="Pfam" id="PF09527">
    <property type="entry name" value="ATPase_gene1"/>
    <property type="match status" value="1"/>
</dbReference>
<evidence type="ECO:0000313" key="5">
    <source>
        <dbReference type="Proteomes" id="UP001431963"/>
    </source>
</evidence>
<comment type="caution">
    <text evidence="4">The sequence shown here is derived from an EMBL/GenBank/DDBJ whole genome shotgun (WGS) entry which is preliminary data.</text>
</comment>
<name>A0ABU8BVC4_9RHOB</name>
<keyword evidence="1 3" id="KW-0472">Membrane</keyword>
<evidence type="ECO:0000256" key="1">
    <source>
        <dbReference type="PIRNR" id="PIRNR032126"/>
    </source>
</evidence>
<keyword evidence="5" id="KW-1185">Reference proteome</keyword>
<keyword evidence="1" id="KW-0375">Hydrogen ion transport</keyword>
<organism evidence="4 5">
    <name type="scientific">Gemmobacter denitrificans</name>
    <dbReference type="NCBI Taxonomy" id="3123040"/>
    <lineage>
        <taxon>Bacteria</taxon>
        <taxon>Pseudomonadati</taxon>
        <taxon>Pseudomonadota</taxon>
        <taxon>Alphaproteobacteria</taxon>
        <taxon>Rhodobacterales</taxon>
        <taxon>Paracoccaceae</taxon>
        <taxon>Gemmobacter</taxon>
    </lineage>
</organism>
<evidence type="ECO:0000313" key="4">
    <source>
        <dbReference type="EMBL" id="MEH7828188.1"/>
    </source>
</evidence>
<protein>
    <recommendedName>
        <fullName evidence="1">ATP synthase protein I</fullName>
    </recommendedName>
</protein>